<dbReference type="RefSeq" id="WP_271177977.1">
    <property type="nucleotide sequence ID" value="NZ_BAAAJO010000001.1"/>
</dbReference>
<dbReference type="EMBL" id="BSEN01000014">
    <property type="protein sequence ID" value="GLJ77331.1"/>
    <property type="molecule type" value="Genomic_DNA"/>
</dbReference>
<accession>A0A9W6HB77</accession>
<evidence type="ECO:0000256" key="4">
    <source>
        <dbReference type="SAM" id="SignalP"/>
    </source>
</evidence>
<feature type="chain" id="PRO_5040996953" evidence="4">
    <location>
        <begin position="29"/>
        <end position="420"/>
    </location>
</feature>
<proteinExistence type="inferred from homology"/>
<keyword evidence="3 4" id="KW-0732">Signal</keyword>
<dbReference type="PANTHER" id="PTHR30061:SF50">
    <property type="entry name" value="MALTOSE_MALTODEXTRIN-BINDING PERIPLASMIC PROTEIN"/>
    <property type="match status" value="1"/>
</dbReference>
<dbReference type="Pfam" id="PF01547">
    <property type="entry name" value="SBP_bac_1"/>
    <property type="match status" value="1"/>
</dbReference>
<evidence type="ECO:0000256" key="2">
    <source>
        <dbReference type="ARBA" id="ARBA00022448"/>
    </source>
</evidence>
<evidence type="ECO:0000313" key="6">
    <source>
        <dbReference type="Proteomes" id="UP001142372"/>
    </source>
</evidence>
<dbReference type="SUPFAM" id="SSF53850">
    <property type="entry name" value="Periplasmic binding protein-like II"/>
    <property type="match status" value="1"/>
</dbReference>
<evidence type="ECO:0000313" key="5">
    <source>
        <dbReference type="EMBL" id="GLJ77331.1"/>
    </source>
</evidence>
<name>A0A9W6HB77_9MICO</name>
<dbReference type="GO" id="GO:0015768">
    <property type="term" value="P:maltose transport"/>
    <property type="evidence" value="ECO:0007669"/>
    <property type="project" value="TreeGrafter"/>
</dbReference>
<keyword evidence="6" id="KW-1185">Reference proteome</keyword>
<protein>
    <submittedName>
        <fullName evidence="5">Sugar ABC transporter substrate-binding protein</fullName>
    </submittedName>
</protein>
<dbReference type="GO" id="GO:0042956">
    <property type="term" value="P:maltodextrin transmembrane transport"/>
    <property type="evidence" value="ECO:0007669"/>
    <property type="project" value="TreeGrafter"/>
</dbReference>
<dbReference type="GO" id="GO:0055052">
    <property type="term" value="C:ATP-binding cassette (ABC) transporter complex, substrate-binding subunit-containing"/>
    <property type="evidence" value="ECO:0007669"/>
    <property type="project" value="TreeGrafter"/>
</dbReference>
<gene>
    <name evidence="5" type="ORF">GCM10017584_29050</name>
</gene>
<comment type="caution">
    <text evidence="5">The sequence shown here is derived from an EMBL/GenBank/DDBJ whole genome shotgun (WGS) entry which is preliminary data.</text>
</comment>
<comment type="similarity">
    <text evidence="1">Belongs to the bacterial solute-binding protein 1 family.</text>
</comment>
<dbReference type="CDD" id="cd13585">
    <property type="entry name" value="PBP2_TMBP_like"/>
    <property type="match status" value="1"/>
</dbReference>
<organism evidence="5 6">
    <name type="scientific">Leifsonia poae</name>
    <dbReference type="NCBI Taxonomy" id="110933"/>
    <lineage>
        <taxon>Bacteria</taxon>
        <taxon>Bacillati</taxon>
        <taxon>Actinomycetota</taxon>
        <taxon>Actinomycetes</taxon>
        <taxon>Micrococcales</taxon>
        <taxon>Microbacteriaceae</taxon>
        <taxon>Leifsonia</taxon>
    </lineage>
</organism>
<feature type="signal peptide" evidence="4">
    <location>
        <begin position="1"/>
        <end position="28"/>
    </location>
</feature>
<dbReference type="Proteomes" id="UP001142372">
    <property type="component" value="Unassembled WGS sequence"/>
</dbReference>
<dbReference type="Gene3D" id="3.40.190.10">
    <property type="entry name" value="Periplasmic binding protein-like II"/>
    <property type="match status" value="1"/>
</dbReference>
<reference evidence="5" key="2">
    <citation type="submission" date="2023-01" db="EMBL/GenBank/DDBJ databases">
        <authorList>
            <person name="Sun Q."/>
            <person name="Evtushenko L."/>
        </authorList>
    </citation>
    <scope>NUCLEOTIDE SEQUENCE</scope>
    <source>
        <strain evidence="5">VKM Ac-1401</strain>
    </source>
</reference>
<keyword evidence="2" id="KW-0813">Transport</keyword>
<evidence type="ECO:0000256" key="1">
    <source>
        <dbReference type="ARBA" id="ARBA00008520"/>
    </source>
</evidence>
<dbReference type="GO" id="GO:1901982">
    <property type="term" value="F:maltose binding"/>
    <property type="evidence" value="ECO:0007669"/>
    <property type="project" value="TreeGrafter"/>
</dbReference>
<dbReference type="InterPro" id="IPR006059">
    <property type="entry name" value="SBP"/>
</dbReference>
<dbReference type="PROSITE" id="PS51257">
    <property type="entry name" value="PROKAR_LIPOPROTEIN"/>
    <property type="match status" value="1"/>
</dbReference>
<dbReference type="PANTHER" id="PTHR30061">
    <property type="entry name" value="MALTOSE-BINDING PERIPLASMIC PROTEIN"/>
    <property type="match status" value="1"/>
</dbReference>
<sequence>MRRTTHRFRIAAAVAATALAAVGLSACASGSGGDGGNVTLQYGIWDPVQQPAMEKIIAAFEKKNPDIDVKIQVTPFAQYWTKLQTAATGGSAPDVFWMNGPNIKLYASNGMLAPLDDVDAANYSKGLVDIYTYDGKLYGAPKDFDTIGVWYNKKLFDAAGVAYPKAGWTWDDYLADAKALTNKSAGVWGSAAALNDQQNYYNTIPQAGGYVISKDGKTSGYDDPASLKGIEFWTNQIKDGVSPTQQQMTDTSPEDAFVSGKIAMYWSGSWSANKFGQDAATKDLVNVAALPAGPEGNQSVVHGLANVANAKSAHLDAAKKFAEFASGKEAADIQAEAGAVIPAYNGTQQTWVDSMPKFDLKIFTDGLKTAVPYPASKNTAAWTTIQDQTLSQVWALSVSPEDGLKTLATKMQAALDKENK</sequence>
<evidence type="ECO:0000256" key="3">
    <source>
        <dbReference type="ARBA" id="ARBA00022729"/>
    </source>
</evidence>
<reference evidence="5" key="1">
    <citation type="journal article" date="2014" name="Int. J. Syst. Evol. Microbiol.">
        <title>Complete genome sequence of Corynebacterium casei LMG S-19264T (=DSM 44701T), isolated from a smear-ripened cheese.</title>
        <authorList>
            <consortium name="US DOE Joint Genome Institute (JGI-PGF)"/>
            <person name="Walter F."/>
            <person name="Albersmeier A."/>
            <person name="Kalinowski J."/>
            <person name="Ruckert C."/>
        </authorList>
    </citation>
    <scope>NUCLEOTIDE SEQUENCE</scope>
    <source>
        <strain evidence="5">VKM Ac-1401</strain>
    </source>
</reference>
<dbReference type="AlphaFoldDB" id="A0A9W6HB77"/>